<dbReference type="GO" id="GO:0008168">
    <property type="term" value="F:methyltransferase activity"/>
    <property type="evidence" value="ECO:0007669"/>
    <property type="project" value="UniProtKB-KW"/>
</dbReference>
<dbReference type="AlphaFoldDB" id="A0A068NR18"/>
<keyword evidence="1" id="KW-0489">Methyltransferase</keyword>
<dbReference type="OrthoDB" id="9810570at2"/>
<dbReference type="STRING" id="661478.OP10G_1827"/>
<dbReference type="Proteomes" id="UP000027982">
    <property type="component" value="Chromosome"/>
</dbReference>
<reference evidence="1 2" key="1">
    <citation type="journal article" date="2014" name="PLoS ONE">
        <title>The first complete genome sequence of the class fimbriimonadia in the phylum armatimonadetes.</title>
        <authorList>
            <person name="Hu Z.Y."/>
            <person name="Wang Y.Z."/>
            <person name="Im W.T."/>
            <person name="Wang S.Y."/>
            <person name="Zhao G.P."/>
            <person name="Zheng H.J."/>
            <person name="Quan Z.X."/>
        </authorList>
    </citation>
    <scope>NUCLEOTIDE SEQUENCE [LARGE SCALE GENOMIC DNA]</scope>
    <source>
        <strain evidence="1">Gsoil 348</strain>
    </source>
</reference>
<dbReference type="GO" id="GO:0032259">
    <property type="term" value="P:methylation"/>
    <property type="evidence" value="ECO:0007669"/>
    <property type="project" value="UniProtKB-KW"/>
</dbReference>
<dbReference type="SUPFAM" id="SSF53335">
    <property type="entry name" value="S-adenosyl-L-methionine-dependent methyltransferases"/>
    <property type="match status" value="1"/>
</dbReference>
<organism evidence="1 2">
    <name type="scientific">Fimbriimonas ginsengisoli Gsoil 348</name>
    <dbReference type="NCBI Taxonomy" id="661478"/>
    <lineage>
        <taxon>Bacteria</taxon>
        <taxon>Bacillati</taxon>
        <taxon>Armatimonadota</taxon>
        <taxon>Fimbriimonadia</taxon>
        <taxon>Fimbriimonadales</taxon>
        <taxon>Fimbriimonadaceae</taxon>
        <taxon>Fimbriimonas</taxon>
    </lineage>
</organism>
<protein>
    <submittedName>
        <fullName evidence="1">RNA cap guanine-n2 methyltransferase</fullName>
    </submittedName>
</protein>
<sequence length="375" mass="41098">MIDETKWAALDLAKGLEPTPSAIARVGRQTSEEAARWAFGQWELRTRARAKFERADEMLFVREALEQATDERLAAYHASRFPTGVLVADLTAGIGSDLIALARRGPTLGFELDAERAEYARFNLAANGLTAEVRVEDSVDWLEAGEGRGYAFADPARRFEGRRVHSIDEYSPNPRGISQAFGRLRLGVMKLSPMLPDRTLIELGPRIEFLSLGGECREALVIGGEAKPGIVAVHVGSGETIEREPLPSATDELGSYFYDCDPASVRANALGALCQMFELSPVGDSNGYLTGGEIATSPWLRSYRILYYGKADSKATRRALRELDASTPEIKQRGAGLDLNQERKTYASDGSRSVSLAIWPSGRSLRHAVLERIAH</sequence>
<dbReference type="RefSeq" id="WP_025226216.1">
    <property type="nucleotide sequence ID" value="NZ_CP007139.1"/>
</dbReference>
<accession>A0A068NR18</accession>
<gene>
    <name evidence="1" type="ORF">OP10G_1827</name>
</gene>
<dbReference type="eggNOG" id="COG4123">
    <property type="taxonomic scope" value="Bacteria"/>
</dbReference>
<dbReference type="HOGENOM" id="CLU_038123_1_1_0"/>
<dbReference type="EMBL" id="CP007139">
    <property type="protein sequence ID" value="AIE85195.1"/>
    <property type="molecule type" value="Genomic_DNA"/>
</dbReference>
<dbReference type="InterPro" id="IPR029063">
    <property type="entry name" value="SAM-dependent_MTases_sf"/>
</dbReference>
<dbReference type="Gene3D" id="3.40.50.150">
    <property type="entry name" value="Vaccinia Virus protein VP39"/>
    <property type="match status" value="1"/>
</dbReference>
<name>A0A068NR18_FIMGI</name>
<dbReference type="KEGG" id="fgi:OP10G_1827"/>
<keyword evidence="2" id="KW-1185">Reference proteome</keyword>
<evidence type="ECO:0000313" key="1">
    <source>
        <dbReference type="EMBL" id="AIE85195.1"/>
    </source>
</evidence>
<proteinExistence type="predicted"/>
<evidence type="ECO:0000313" key="2">
    <source>
        <dbReference type="Proteomes" id="UP000027982"/>
    </source>
</evidence>
<keyword evidence="1" id="KW-0808">Transferase</keyword>